<evidence type="ECO:0000313" key="4">
    <source>
        <dbReference type="EMBL" id="BCG46550.1"/>
    </source>
</evidence>
<protein>
    <submittedName>
        <fullName evidence="4">2-oxoglutarate ferredoxin oxidoreductase subunit alpha</fullName>
    </submittedName>
</protein>
<dbReference type="CDD" id="cd07034">
    <property type="entry name" value="TPP_PYR_PFOR_IOR-alpha_like"/>
    <property type="match status" value="1"/>
</dbReference>
<dbReference type="NCBIfam" id="NF006412">
    <property type="entry name" value="PRK08659.1"/>
    <property type="match status" value="1"/>
</dbReference>
<dbReference type="Proteomes" id="UP000515472">
    <property type="component" value="Chromosome"/>
</dbReference>
<dbReference type="Gene3D" id="3.40.50.970">
    <property type="match status" value="1"/>
</dbReference>
<dbReference type="GO" id="GO:0016491">
    <property type="term" value="F:oxidoreductase activity"/>
    <property type="evidence" value="ECO:0007669"/>
    <property type="project" value="UniProtKB-KW"/>
</dbReference>
<dbReference type="PANTHER" id="PTHR43088:SF1">
    <property type="entry name" value="SUBUNIT OF PYRUVATE:FLAVODOXIN OXIDOREDUCTASE"/>
    <property type="match status" value="1"/>
</dbReference>
<evidence type="ECO:0000259" key="2">
    <source>
        <dbReference type="Pfam" id="PF01855"/>
    </source>
</evidence>
<evidence type="ECO:0000313" key="5">
    <source>
        <dbReference type="Proteomes" id="UP000515472"/>
    </source>
</evidence>
<keyword evidence="1" id="KW-0560">Oxidoreductase</keyword>
<reference evidence="4 5" key="1">
    <citation type="submission" date="2020-06" db="EMBL/GenBank/DDBJ databases">
        <title>Interaction of electrochemicaly active bacteria, Geobacter bremensis R4 on different carbon anode.</title>
        <authorList>
            <person name="Meng L."/>
            <person name="Yoshida N."/>
        </authorList>
    </citation>
    <scope>NUCLEOTIDE SEQUENCE [LARGE SCALE GENOMIC DNA]</scope>
    <source>
        <strain evidence="4 5">R4</strain>
    </source>
</reference>
<dbReference type="FunFam" id="3.40.50.970:FF:000022">
    <property type="entry name" value="2-oxoglutarate ferredoxin oxidoreductase alpha subunit"/>
    <property type="match status" value="1"/>
</dbReference>
<gene>
    <name evidence="4" type="primary">korA</name>
    <name evidence="4" type="ORF">GEOBRER4_13000</name>
</gene>
<name>A0A6S6LZT1_9BACT</name>
<proteinExistence type="predicted"/>
<dbReference type="Pfam" id="PF01855">
    <property type="entry name" value="POR_N"/>
    <property type="match status" value="1"/>
</dbReference>
<evidence type="ECO:0000259" key="3">
    <source>
        <dbReference type="Pfam" id="PF17147"/>
    </source>
</evidence>
<evidence type="ECO:0000256" key="1">
    <source>
        <dbReference type="ARBA" id="ARBA00023002"/>
    </source>
</evidence>
<dbReference type="InterPro" id="IPR029061">
    <property type="entry name" value="THDP-binding"/>
</dbReference>
<dbReference type="FunFam" id="3.40.50.920:FF:000013">
    <property type="entry name" value="Ferredoxin oxidoreductase alpha subunit"/>
    <property type="match status" value="1"/>
</dbReference>
<dbReference type="InterPro" id="IPR052368">
    <property type="entry name" value="2-oxoacid_oxidoreductase"/>
</dbReference>
<dbReference type="PANTHER" id="PTHR43088">
    <property type="entry name" value="SUBUNIT OF PYRUVATE:FLAVODOXIN OXIDOREDUCTASE-RELATED"/>
    <property type="match status" value="1"/>
</dbReference>
<feature type="domain" description="Pyruvate:ferredoxin oxidoreductase core" evidence="3">
    <location>
        <begin position="277"/>
        <end position="370"/>
    </location>
</feature>
<dbReference type="InterPro" id="IPR002880">
    <property type="entry name" value="Pyrv_Fd/Flavodoxin_OxRdtase_N"/>
</dbReference>
<dbReference type="KEGG" id="gbn:GEOBRER4_13000"/>
<dbReference type="AlphaFoldDB" id="A0A6S6LZT1"/>
<accession>A0A6S6LZT1</accession>
<sequence>MKVAKKVAFLQGNEAAAQGALYAGCTFFGGYPITPSTEVAEVLSIELPKIGGKFIQMEDEIGAMASVIGASLTGAKVLTATSGPGLSLKQELIGYACIAETPVVIVNVMRGGPSTGMPTGPSQSDVMCAKWGTHGDHPAICLVPASVQELFEETVRAFNLAEKYRTPVMVMPDEIVAHMRERIVFPEPGEMEVINRTAPSVPPAEYKPYDTKFGDVPPLAAFGTDYRFHVTGLNKAEDGFPTTKAALVQAEEERQVRKVEANVDDIVTFEEYELADAEVVVVAYGSTSRSARFAVNEARKAGIKAGLFRIKTFWPFPDKQIAAIAGKAKAIITPEMNLGMCTQEVQRCAAGKAPVTGIFRVDGEPINPGQILEKIKEVK</sequence>
<organism evidence="4 5">
    <name type="scientific">Citrifermentans bremense</name>
    <dbReference type="NCBI Taxonomy" id="60035"/>
    <lineage>
        <taxon>Bacteria</taxon>
        <taxon>Pseudomonadati</taxon>
        <taxon>Thermodesulfobacteriota</taxon>
        <taxon>Desulfuromonadia</taxon>
        <taxon>Geobacterales</taxon>
        <taxon>Geobacteraceae</taxon>
        <taxon>Citrifermentans</taxon>
    </lineage>
</organism>
<feature type="domain" description="Pyruvate flavodoxin/ferredoxin oxidoreductase pyrimidine binding" evidence="2">
    <location>
        <begin position="19"/>
        <end position="251"/>
    </location>
</feature>
<dbReference type="EMBL" id="AP023213">
    <property type="protein sequence ID" value="BCG46550.1"/>
    <property type="molecule type" value="Genomic_DNA"/>
</dbReference>
<dbReference type="SUPFAM" id="SSF52922">
    <property type="entry name" value="TK C-terminal domain-like"/>
    <property type="match status" value="1"/>
</dbReference>
<keyword evidence="5" id="KW-1185">Reference proteome</keyword>
<dbReference type="Pfam" id="PF17147">
    <property type="entry name" value="PFOR_II"/>
    <property type="match status" value="1"/>
</dbReference>
<dbReference type="Gene3D" id="3.40.50.920">
    <property type="match status" value="1"/>
</dbReference>
<dbReference type="SUPFAM" id="SSF52518">
    <property type="entry name" value="Thiamin diphosphate-binding fold (THDP-binding)"/>
    <property type="match status" value="1"/>
</dbReference>
<dbReference type="InterPro" id="IPR009014">
    <property type="entry name" value="Transketo_C/PFOR_II"/>
</dbReference>
<dbReference type="InterPro" id="IPR033412">
    <property type="entry name" value="PFOR_II"/>
</dbReference>